<evidence type="ECO:0000259" key="8">
    <source>
        <dbReference type="PROSITE" id="PS51144"/>
    </source>
</evidence>
<dbReference type="GO" id="GO:0004089">
    <property type="term" value="F:carbonate dehydratase activity"/>
    <property type="evidence" value="ECO:0007669"/>
    <property type="project" value="UniProtKB-EC"/>
</dbReference>
<feature type="region of interest" description="Disordered" evidence="7">
    <location>
        <begin position="144"/>
        <end position="211"/>
    </location>
</feature>
<comment type="catalytic activity">
    <reaction evidence="6">
        <text>hydrogencarbonate + H(+) = CO2 + H2O</text>
        <dbReference type="Rhea" id="RHEA:10748"/>
        <dbReference type="ChEBI" id="CHEBI:15377"/>
        <dbReference type="ChEBI" id="CHEBI:15378"/>
        <dbReference type="ChEBI" id="CHEBI:16526"/>
        <dbReference type="ChEBI" id="CHEBI:17544"/>
        <dbReference type="EC" id="4.2.1.1"/>
    </reaction>
</comment>
<feature type="compositionally biased region" description="Acidic residues" evidence="7">
    <location>
        <begin position="144"/>
        <end position="203"/>
    </location>
</feature>
<evidence type="ECO:0000256" key="2">
    <source>
        <dbReference type="ARBA" id="ARBA00012925"/>
    </source>
</evidence>
<evidence type="ECO:0000313" key="10">
    <source>
        <dbReference type="Proteomes" id="UP000823405"/>
    </source>
</evidence>
<dbReference type="EMBL" id="JAAAIN010000228">
    <property type="protein sequence ID" value="KAG0317727.1"/>
    <property type="molecule type" value="Genomic_DNA"/>
</dbReference>
<sequence length="401" mass="45135">MTFDYKPLKGVVAHFNGHTVEVDWTPRANAHNNTITIGRKVYNLVQFHFHTPSEHRINGRHADAELHLVHRSPIDQSLAVIGVLLQAQAKNVPFFKYLTALQRKVHAYHTVSHVEEQQLQDRLSENPFAFIEDDSEGSIAEFADGDEDEEYDEEEDEQEDEKQGDDGEDEDEEVAAEYNAEDETDFSSQDFDAEPDANYEEGESQVGANVNTVETINILDTLDRNTNNQNNKQQNNKNNNNNNNNNRNAKQQLFDVNINGNTNENNNIDNNQYGHQDTNLAAYDAAVFTAAMAAENHKVPPTVDDTICTGVPPTDEEATHIDLPLKSVDFSPLVKTVKGFTNRWEYAGSLTTPPCSEHVEWNVMHEPFPIGLEQLRALVDLQGYNARMINEDSQSTRGPVA</sequence>
<dbReference type="Gene3D" id="3.10.200.10">
    <property type="entry name" value="Alpha carbonic anhydrase"/>
    <property type="match status" value="2"/>
</dbReference>
<dbReference type="SUPFAM" id="SSF51069">
    <property type="entry name" value="Carbonic anhydrase"/>
    <property type="match status" value="2"/>
</dbReference>
<evidence type="ECO:0000256" key="5">
    <source>
        <dbReference type="ARBA" id="ARBA00023239"/>
    </source>
</evidence>
<evidence type="ECO:0000313" key="9">
    <source>
        <dbReference type="EMBL" id="KAG0317727.1"/>
    </source>
</evidence>
<accession>A0A9P6USV8</accession>
<dbReference type="InterPro" id="IPR023561">
    <property type="entry name" value="Carbonic_anhydrase_a-class"/>
</dbReference>
<feature type="region of interest" description="Disordered" evidence="7">
    <location>
        <begin position="224"/>
        <end position="248"/>
    </location>
</feature>
<gene>
    <name evidence="9" type="ORF">BGZ97_004948</name>
</gene>
<dbReference type="InterPro" id="IPR001148">
    <property type="entry name" value="CA_dom"/>
</dbReference>
<evidence type="ECO:0000256" key="4">
    <source>
        <dbReference type="ARBA" id="ARBA00022833"/>
    </source>
</evidence>
<dbReference type="InterPro" id="IPR036398">
    <property type="entry name" value="CA_dom_sf"/>
</dbReference>
<dbReference type="PANTHER" id="PTHR18952:SF265">
    <property type="entry name" value="CARBONIC ANHYDRASE"/>
    <property type="match status" value="1"/>
</dbReference>
<evidence type="ECO:0000256" key="7">
    <source>
        <dbReference type="SAM" id="MobiDB-lite"/>
    </source>
</evidence>
<dbReference type="OrthoDB" id="429145at2759"/>
<keyword evidence="10" id="KW-1185">Reference proteome</keyword>
<comment type="similarity">
    <text evidence="1">Belongs to the alpha-carbonic anhydrase family.</text>
</comment>
<dbReference type="Proteomes" id="UP000823405">
    <property type="component" value="Unassembled WGS sequence"/>
</dbReference>
<dbReference type="InterPro" id="IPR041891">
    <property type="entry name" value="Alpha_CA_prokaryot-like"/>
</dbReference>
<keyword evidence="3" id="KW-0479">Metal-binding</keyword>
<organism evidence="9 10">
    <name type="scientific">Linnemannia gamsii</name>
    <dbReference type="NCBI Taxonomy" id="64522"/>
    <lineage>
        <taxon>Eukaryota</taxon>
        <taxon>Fungi</taxon>
        <taxon>Fungi incertae sedis</taxon>
        <taxon>Mucoromycota</taxon>
        <taxon>Mortierellomycotina</taxon>
        <taxon>Mortierellomycetes</taxon>
        <taxon>Mortierellales</taxon>
        <taxon>Mortierellaceae</taxon>
        <taxon>Linnemannia</taxon>
    </lineage>
</organism>
<keyword evidence="4" id="KW-0862">Zinc</keyword>
<reference evidence="9" key="1">
    <citation type="journal article" date="2020" name="Fungal Divers.">
        <title>Resolving the Mortierellaceae phylogeny through synthesis of multi-gene phylogenetics and phylogenomics.</title>
        <authorList>
            <person name="Vandepol N."/>
            <person name="Liber J."/>
            <person name="Desiro A."/>
            <person name="Na H."/>
            <person name="Kennedy M."/>
            <person name="Barry K."/>
            <person name="Grigoriev I.V."/>
            <person name="Miller A.N."/>
            <person name="O'Donnell K."/>
            <person name="Stajich J.E."/>
            <person name="Bonito G."/>
        </authorList>
    </citation>
    <scope>NUCLEOTIDE SEQUENCE</scope>
    <source>
        <strain evidence="9">NVP60</strain>
    </source>
</reference>
<evidence type="ECO:0000256" key="1">
    <source>
        <dbReference type="ARBA" id="ARBA00010718"/>
    </source>
</evidence>
<dbReference type="GO" id="GO:0008270">
    <property type="term" value="F:zinc ion binding"/>
    <property type="evidence" value="ECO:0007669"/>
    <property type="project" value="InterPro"/>
</dbReference>
<dbReference type="SMART" id="SM01057">
    <property type="entry name" value="Carb_anhydrase"/>
    <property type="match status" value="1"/>
</dbReference>
<proteinExistence type="inferred from homology"/>
<keyword evidence="5" id="KW-0456">Lyase</keyword>
<evidence type="ECO:0000256" key="3">
    <source>
        <dbReference type="ARBA" id="ARBA00022723"/>
    </source>
</evidence>
<dbReference type="PROSITE" id="PS51144">
    <property type="entry name" value="ALPHA_CA_2"/>
    <property type="match status" value="1"/>
</dbReference>
<dbReference type="AlphaFoldDB" id="A0A9P6USV8"/>
<protein>
    <recommendedName>
        <fullName evidence="2">carbonic anhydrase</fullName>
        <ecNumber evidence="2">4.2.1.1</ecNumber>
    </recommendedName>
</protein>
<comment type="caution">
    <text evidence="9">The sequence shown here is derived from an EMBL/GenBank/DDBJ whole genome shotgun (WGS) entry which is preliminary data.</text>
</comment>
<name>A0A9P6USV8_9FUNG</name>
<dbReference type="CDD" id="cd03124">
    <property type="entry name" value="alpha_CA_prokaryotic_like"/>
    <property type="match status" value="1"/>
</dbReference>
<feature type="compositionally biased region" description="Low complexity" evidence="7">
    <location>
        <begin position="225"/>
        <end position="248"/>
    </location>
</feature>
<evidence type="ECO:0000256" key="6">
    <source>
        <dbReference type="ARBA" id="ARBA00048348"/>
    </source>
</evidence>
<dbReference type="PANTHER" id="PTHR18952">
    <property type="entry name" value="CARBONIC ANHYDRASE"/>
    <property type="match status" value="1"/>
</dbReference>
<feature type="domain" description="Alpha-carbonic anhydrase" evidence="8">
    <location>
        <begin position="1"/>
        <end position="401"/>
    </location>
</feature>
<dbReference type="EC" id="4.2.1.1" evidence="2"/>
<dbReference type="Pfam" id="PF00194">
    <property type="entry name" value="Carb_anhydrase"/>
    <property type="match status" value="2"/>
</dbReference>